<evidence type="ECO:0000256" key="6">
    <source>
        <dbReference type="SAM" id="Phobius"/>
    </source>
</evidence>
<dbReference type="GO" id="GO:0016020">
    <property type="term" value="C:membrane"/>
    <property type="evidence" value="ECO:0007669"/>
    <property type="project" value="UniProtKB-SubCell"/>
</dbReference>
<feature type="transmembrane region" description="Helical" evidence="6">
    <location>
        <begin position="561"/>
        <end position="579"/>
    </location>
</feature>
<protein>
    <submittedName>
        <fullName evidence="7">Uncharacterized protein</fullName>
    </submittedName>
</protein>
<dbReference type="PROSITE" id="PS50283">
    <property type="entry name" value="NA_SOLUT_SYMP_3"/>
    <property type="match status" value="1"/>
</dbReference>
<sequence>MTALLVAALSGLAILAVYIAALSARVSADAGSFSDAGGDLPGWAVMFATAGILLAGIDLPAHLALIGTYGLQASHIGIGLVLAAMGGLLFRGRLWLAARIAGLGSPGEALGLYYGSVALRVVVLSLVVIFALPFAAHLLSGAGGLLETATGGALPRTAAIAVLAFALFLPAVIGGWRASVLVLAVQSALLLALILFTVGFPELIRLPGGFLSVGIAVPEGMAADRIPGVFQYSAGIGKDHLPEGIFTTLGIASASLSLVGLAISPGLLWLAQSARPGREGGFGLVWLGAGLSAGILLLAAPFLAARLSAGPGPYAEILRAAEPLAGLALILLLILAGQMAAGFFATSGTLLVMRELVCRFVLPGLDAKAQRLAARIGLGFAFFALAVLAGFAPLFSALFASLALPLSLQLLPALLGLCFVPWISRGAVLAGLVFGALLVFFTEPPGLILFEALFLDLPWGRWPLTIHSAAWGLAFNLAVVLLASIFSKGGEERAHRERLHRAFAENRRGPAIGRTGATALWSLTLIWAFLAVGPGAILGNWFFTQPVFAGAEILPGLPSLMIWQLLFWLIGVMLVWWLAGRSGLGVTSDAHLRRISLTDPGLAMRGARAPDWIAAGVARVTGRLS</sequence>
<dbReference type="GO" id="GO:0022857">
    <property type="term" value="F:transmembrane transporter activity"/>
    <property type="evidence" value="ECO:0007669"/>
    <property type="project" value="InterPro"/>
</dbReference>
<keyword evidence="4 6" id="KW-1133">Transmembrane helix</keyword>
<gene>
    <name evidence="7" type="ORF">PARHAE_01055</name>
</gene>
<evidence type="ECO:0000313" key="7">
    <source>
        <dbReference type="EMBL" id="VDS07876.1"/>
    </source>
</evidence>
<comment type="subcellular location">
    <subcellularLocation>
        <location evidence="1">Membrane</location>
        <topology evidence="1">Multi-pass membrane protein</topology>
    </subcellularLocation>
</comment>
<feature type="transmembrane region" description="Helical" evidence="6">
    <location>
        <begin position="372"/>
        <end position="392"/>
    </location>
</feature>
<dbReference type="EMBL" id="UZWE01000024">
    <property type="protein sequence ID" value="VDS07876.1"/>
    <property type="molecule type" value="Genomic_DNA"/>
</dbReference>
<feature type="transmembrane region" description="Helical" evidence="6">
    <location>
        <begin position="245"/>
        <end position="270"/>
    </location>
</feature>
<feature type="transmembrane region" description="Helical" evidence="6">
    <location>
        <begin position="40"/>
        <end position="57"/>
    </location>
</feature>
<dbReference type="AlphaFoldDB" id="A0A447IK55"/>
<proteinExistence type="inferred from homology"/>
<feature type="transmembrane region" description="Helical" evidence="6">
    <location>
        <begin position="517"/>
        <end position="541"/>
    </location>
</feature>
<feature type="transmembrane region" description="Helical" evidence="6">
    <location>
        <begin position="427"/>
        <end position="448"/>
    </location>
</feature>
<dbReference type="InterPro" id="IPR038377">
    <property type="entry name" value="Na/Glc_symporter_sf"/>
</dbReference>
<dbReference type="Gene3D" id="1.20.1730.10">
    <property type="entry name" value="Sodium/glucose cotransporter"/>
    <property type="match status" value="1"/>
</dbReference>
<name>A0A447IK55_9RHOB</name>
<dbReference type="RefSeq" id="WP_126153565.1">
    <property type="nucleotide sequence ID" value="NZ_UZWE01000024.1"/>
</dbReference>
<evidence type="ECO:0000256" key="5">
    <source>
        <dbReference type="ARBA" id="ARBA00023136"/>
    </source>
</evidence>
<feature type="transmembrane region" description="Helical" evidence="6">
    <location>
        <begin position="96"/>
        <end position="114"/>
    </location>
</feature>
<keyword evidence="8" id="KW-1185">Reference proteome</keyword>
<keyword evidence="5 6" id="KW-0472">Membrane</keyword>
<dbReference type="InterPro" id="IPR001734">
    <property type="entry name" value="Na/solute_symporter"/>
</dbReference>
<feature type="transmembrane region" description="Helical" evidence="6">
    <location>
        <begin position="398"/>
        <end position="420"/>
    </location>
</feature>
<feature type="transmembrane region" description="Helical" evidence="6">
    <location>
        <begin position="324"/>
        <end position="352"/>
    </location>
</feature>
<accession>A0A447IK55</accession>
<evidence type="ECO:0000313" key="8">
    <source>
        <dbReference type="Proteomes" id="UP000270743"/>
    </source>
</evidence>
<reference evidence="7 8" key="1">
    <citation type="submission" date="2018-12" db="EMBL/GenBank/DDBJ databases">
        <authorList>
            <person name="Criscuolo A."/>
        </authorList>
    </citation>
    <scope>NUCLEOTIDE SEQUENCE [LARGE SCALE GENOMIC DNA]</scope>
    <source>
        <strain evidence="7">ACIP1116241</strain>
    </source>
</reference>
<feature type="transmembrane region" description="Helical" evidence="6">
    <location>
        <begin position="468"/>
        <end position="486"/>
    </location>
</feature>
<organism evidence="7 8">
    <name type="scientific">Paracoccus haematequi</name>
    <dbReference type="NCBI Taxonomy" id="2491866"/>
    <lineage>
        <taxon>Bacteria</taxon>
        <taxon>Pseudomonadati</taxon>
        <taxon>Pseudomonadota</taxon>
        <taxon>Alphaproteobacteria</taxon>
        <taxon>Rhodobacterales</taxon>
        <taxon>Paracoccaceae</taxon>
        <taxon>Paracoccus</taxon>
    </lineage>
</organism>
<comment type="similarity">
    <text evidence="2">Belongs to the sodium:solute symporter (SSF) (TC 2.A.21) family.</text>
</comment>
<dbReference type="Proteomes" id="UP000270743">
    <property type="component" value="Unassembled WGS sequence"/>
</dbReference>
<evidence type="ECO:0000256" key="2">
    <source>
        <dbReference type="ARBA" id="ARBA00006434"/>
    </source>
</evidence>
<feature type="transmembrane region" description="Helical" evidence="6">
    <location>
        <begin position="153"/>
        <end position="173"/>
    </location>
</feature>
<evidence type="ECO:0000256" key="1">
    <source>
        <dbReference type="ARBA" id="ARBA00004141"/>
    </source>
</evidence>
<feature type="transmembrane region" description="Helical" evidence="6">
    <location>
        <begin position="180"/>
        <end position="200"/>
    </location>
</feature>
<evidence type="ECO:0000256" key="3">
    <source>
        <dbReference type="ARBA" id="ARBA00022692"/>
    </source>
</evidence>
<dbReference type="OrthoDB" id="9803348at2"/>
<feature type="transmembrane region" description="Helical" evidence="6">
    <location>
        <begin position="121"/>
        <end position="141"/>
    </location>
</feature>
<evidence type="ECO:0000256" key="4">
    <source>
        <dbReference type="ARBA" id="ARBA00022989"/>
    </source>
</evidence>
<feature type="transmembrane region" description="Helical" evidence="6">
    <location>
        <begin position="69"/>
        <end position="90"/>
    </location>
</feature>
<feature type="transmembrane region" description="Helical" evidence="6">
    <location>
        <begin position="282"/>
        <end position="304"/>
    </location>
</feature>
<keyword evidence="3 6" id="KW-0812">Transmembrane</keyword>